<name>A0A0R1JQB9_9LACO</name>
<dbReference type="PATRIC" id="fig|1423773.3.peg.645"/>
<evidence type="ECO:0000256" key="1">
    <source>
        <dbReference type="SAM" id="Phobius"/>
    </source>
</evidence>
<accession>A0A0R1JQB9</accession>
<dbReference type="EMBL" id="AZDT01000061">
    <property type="protein sequence ID" value="KRK73502.1"/>
    <property type="molecule type" value="Genomic_DNA"/>
</dbReference>
<protein>
    <submittedName>
        <fullName evidence="2">Uncharacterized protein</fullName>
    </submittedName>
</protein>
<keyword evidence="1" id="KW-1133">Transmembrane helix</keyword>
<proteinExistence type="predicted"/>
<keyword evidence="1" id="KW-0812">Transmembrane</keyword>
<sequence length="91" mass="10369">MTKKSRTWGQLVKRVLWVDAWMLAATVVTEWLSTGRPFNGSALGGILVGSGLVLVGKVLTDWQRRRVQRLPQHSYSDAEIKAYFRQHRSSK</sequence>
<keyword evidence="3" id="KW-1185">Reference proteome</keyword>
<dbReference type="GeneID" id="84783549"/>
<feature type="transmembrane region" description="Helical" evidence="1">
    <location>
        <begin position="12"/>
        <end position="32"/>
    </location>
</feature>
<dbReference type="AlphaFoldDB" id="A0A0R1JQB9"/>
<comment type="caution">
    <text evidence="2">The sequence shown here is derived from an EMBL/GenBank/DDBJ whole genome shotgun (WGS) entry which is preliminary data.</text>
</comment>
<gene>
    <name evidence="2" type="ORF">FD30_GL000632</name>
</gene>
<dbReference type="RefSeq" id="WP_056944755.1">
    <property type="nucleotide sequence ID" value="NZ_AZDT01000061.1"/>
</dbReference>
<dbReference type="Proteomes" id="UP000051162">
    <property type="component" value="Unassembled WGS sequence"/>
</dbReference>
<evidence type="ECO:0000313" key="3">
    <source>
        <dbReference type="Proteomes" id="UP000051162"/>
    </source>
</evidence>
<organism evidence="2 3">
    <name type="scientific">Levilactobacillus namurensis DSM 19117</name>
    <dbReference type="NCBI Taxonomy" id="1423773"/>
    <lineage>
        <taxon>Bacteria</taxon>
        <taxon>Bacillati</taxon>
        <taxon>Bacillota</taxon>
        <taxon>Bacilli</taxon>
        <taxon>Lactobacillales</taxon>
        <taxon>Lactobacillaceae</taxon>
        <taxon>Levilactobacillus</taxon>
    </lineage>
</organism>
<keyword evidence="1" id="KW-0472">Membrane</keyword>
<reference evidence="2 3" key="1">
    <citation type="journal article" date="2015" name="Genome Announc.">
        <title>Expanding the biotechnology potential of lactobacilli through comparative genomics of 213 strains and associated genera.</title>
        <authorList>
            <person name="Sun Z."/>
            <person name="Harris H.M."/>
            <person name="McCann A."/>
            <person name="Guo C."/>
            <person name="Argimon S."/>
            <person name="Zhang W."/>
            <person name="Yang X."/>
            <person name="Jeffery I.B."/>
            <person name="Cooney J.C."/>
            <person name="Kagawa T.F."/>
            <person name="Liu W."/>
            <person name="Song Y."/>
            <person name="Salvetti E."/>
            <person name="Wrobel A."/>
            <person name="Rasinkangas P."/>
            <person name="Parkhill J."/>
            <person name="Rea M.C."/>
            <person name="O'Sullivan O."/>
            <person name="Ritari J."/>
            <person name="Douillard F.P."/>
            <person name="Paul Ross R."/>
            <person name="Yang R."/>
            <person name="Briner A.E."/>
            <person name="Felis G.E."/>
            <person name="de Vos W.M."/>
            <person name="Barrangou R."/>
            <person name="Klaenhammer T.R."/>
            <person name="Caufield P.W."/>
            <person name="Cui Y."/>
            <person name="Zhang H."/>
            <person name="O'Toole P.W."/>
        </authorList>
    </citation>
    <scope>NUCLEOTIDE SEQUENCE [LARGE SCALE GENOMIC DNA]</scope>
    <source>
        <strain evidence="2 3">DSM 19117</strain>
    </source>
</reference>
<evidence type="ECO:0000313" key="2">
    <source>
        <dbReference type="EMBL" id="KRK73502.1"/>
    </source>
</evidence>
<feature type="transmembrane region" description="Helical" evidence="1">
    <location>
        <begin position="38"/>
        <end position="59"/>
    </location>
</feature>